<evidence type="ECO:0000313" key="2">
    <source>
        <dbReference type="Proteomes" id="UP001377337"/>
    </source>
</evidence>
<accession>A0ABZ2ND69</accession>
<gene>
    <name evidence="1" type="ORF">WCV65_14140</name>
</gene>
<protein>
    <recommendedName>
        <fullName evidence="3">RNA polymerase subunit sigma-70</fullName>
    </recommendedName>
</protein>
<keyword evidence="2" id="KW-1185">Reference proteome</keyword>
<dbReference type="EMBL" id="CP147407">
    <property type="protein sequence ID" value="WXB95696.1"/>
    <property type="molecule type" value="Genomic_DNA"/>
</dbReference>
<name>A0ABZ2ND69_9BACI</name>
<reference evidence="1 2" key="1">
    <citation type="submission" date="2024-02" db="EMBL/GenBank/DDBJ databases">
        <title>Seven novel Bacillus-like species.</title>
        <authorList>
            <person name="Liu G."/>
        </authorList>
    </citation>
    <scope>NUCLEOTIDE SEQUENCE [LARGE SCALE GENOMIC DNA]</scope>
    <source>
        <strain evidence="1 2">FJAT-52054</strain>
    </source>
</reference>
<evidence type="ECO:0008006" key="3">
    <source>
        <dbReference type="Google" id="ProtNLM"/>
    </source>
</evidence>
<sequence>MRYSEKGERAHQSPGNLFSADLHALSKVEKDSAPMELASEFGLTLREVRDLKKHLHQS</sequence>
<evidence type="ECO:0000313" key="1">
    <source>
        <dbReference type="EMBL" id="WXB95696.1"/>
    </source>
</evidence>
<dbReference type="RefSeq" id="WP_338777302.1">
    <property type="nucleotide sequence ID" value="NZ_CP147407.1"/>
</dbReference>
<dbReference type="Proteomes" id="UP001377337">
    <property type="component" value="Chromosome"/>
</dbReference>
<organism evidence="1 2">
    <name type="scientific">Metabacillus sediminis</name>
    <dbReference type="NCBI Taxonomy" id="3117746"/>
    <lineage>
        <taxon>Bacteria</taxon>
        <taxon>Bacillati</taxon>
        <taxon>Bacillota</taxon>
        <taxon>Bacilli</taxon>
        <taxon>Bacillales</taxon>
        <taxon>Bacillaceae</taxon>
        <taxon>Metabacillus</taxon>
    </lineage>
</organism>
<proteinExistence type="predicted"/>